<dbReference type="EMBL" id="FUZT01000004">
    <property type="protein sequence ID" value="SKC63127.1"/>
    <property type="molecule type" value="Genomic_DNA"/>
</dbReference>
<dbReference type="InterPro" id="IPR033913">
    <property type="entry name" value="MTH1175_dom"/>
</dbReference>
<dbReference type="RefSeq" id="WP_079491025.1">
    <property type="nucleotide sequence ID" value="NZ_FUZT01000004.1"/>
</dbReference>
<dbReference type="OrthoDB" id="9807451at2"/>
<organism evidence="2 3">
    <name type="scientific">Maledivibacter halophilus</name>
    <dbReference type="NCBI Taxonomy" id="36842"/>
    <lineage>
        <taxon>Bacteria</taxon>
        <taxon>Bacillati</taxon>
        <taxon>Bacillota</taxon>
        <taxon>Clostridia</taxon>
        <taxon>Peptostreptococcales</taxon>
        <taxon>Caminicellaceae</taxon>
        <taxon>Maledivibacter</taxon>
    </lineage>
</organism>
<accession>A0A1T5KHD6</accession>
<dbReference type="STRING" id="36842.SAMN02194393_01820"/>
<dbReference type="PANTHER" id="PTHR42983">
    <property type="entry name" value="DINITROGENASE IRON-MOLYBDENUM COFACTOR PROTEIN-RELATED"/>
    <property type="match status" value="1"/>
</dbReference>
<gene>
    <name evidence="2" type="ORF">SAMN02194393_01820</name>
</gene>
<reference evidence="2 3" key="1">
    <citation type="submission" date="2017-02" db="EMBL/GenBank/DDBJ databases">
        <authorList>
            <person name="Peterson S.W."/>
        </authorList>
    </citation>
    <scope>NUCLEOTIDE SEQUENCE [LARGE SCALE GENOMIC DNA]</scope>
    <source>
        <strain evidence="2 3">M1</strain>
    </source>
</reference>
<evidence type="ECO:0000259" key="1">
    <source>
        <dbReference type="Pfam" id="PF02579"/>
    </source>
</evidence>
<keyword evidence="3" id="KW-1185">Reference proteome</keyword>
<dbReference type="CDD" id="cd00851">
    <property type="entry name" value="MTH1175"/>
    <property type="match status" value="1"/>
</dbReference>
<dbReference type="Proteomes" id="UP000190285">
    <property type="component" value="Unassembled WGS sequence"/>
</dbReference>
<feature type="domain" description="Dinitrogenase iron-molybdenum cofactor biosynthesis" evidence="1">
    <location>
        <begin position="13"/>
        <end position="102"/>
    </location>
</feature>
<protein>
    <submittedName>
        <fullName evidence="2">Predicted Fe-Mo cluster-binding protein, NifX family</fullName>
    </submittedName>
</protein>
<dbReference type="Gene3D" id="3.30.420.130">
    <property type="entry name" value="Dinitrogenase iron-molybdenum cofactor biosynthesis domain"/>
    <property type="match status" value="1"/>
</dbReference>
<evidence type="ECO:0000313" key="3">
    <source>
        <dbReference type="Proteomes" id="UP000190285"/>
    </source>
</evidence>
<dbReference type="InterPro" id="IPR003731">
    <property type="entry name" value="Di-Nase_FeMo-co_biosynth"/>
</dbReference>
<name>A0A1T5KHD6_9FIRM</name>
<dbReference type="SUPFAM" id="SSF53146">
    <property type="entry name" value="Nitrogenase accessory factor-like"/>
    <property type="match status" value="1"/>
</dbReference>
<dbReference type="PANTHER" id="PTHR42983:SF1">
    <property type="entry name" value="IRON-MOLYBDENUM PROTEIN"/>
    <property type="match status" value="1"/>
</dbReference>
<proteinExistence type="predicted"/>
<evidence type="ECO:0000313" key="2">
    <source>
        <dbReference type="EMBL" id="SKC63127.1"/>
    </source>
</evidence>
<sequence length="121" mass="13138">MKVCITSKGKEKNSPTDLRFGRCKYFAIYDDETEEIEYIDNSSISANQGAGITAAQKIIDIGAGAVVTGKMGPNAMKIIEASNIDVYRFEEGTVEEAVKSFKENKLSKINTPVSAHSGLKN</sequence>
<dbReference type="Pfam" id="PF02579">
    <property type="entry name" value="Nitro_FeMo-Co"/>
    <property type="match status" value="1"/>
</dbReference>
<dbReference type="AlphaFoldDB" id="A0A1T5KHD6"/>
<dbReference type="InterPro" id="IPR036105">
    <property type="entry name" value="DiNase_FeMo-co_biosyn_sf"/>
</dbReference>